<dbReference type="EMBL" id="CM020619">
    <property type="protein sequence ID" value="KAK1865011.1"/>
    <property type="molecule type" value="Genomic_DNA"/>
</dbReference>
<comment type="caution">
    <text evidence="1">The sequence shown here is derived from an EMBL/GenBank/DDBJ whole genome shotgun (WGS) entry which is preliminary data.</text>
</comment>
<gene>
    <name evidence="1" type="ORF">I4F81_007547</name>
</gene>
<protein>
    <submittedName>
        <fullName evidence="1">Uncharacterized protein</fullName>
    </submittedName>
</protein>
<organism evidence="1 2">
    <name type="scientific">Pyropia yezoensis</name>
    <name type="common">Susabi-nori</name>
    <name type="synonym">Porphyra yezoensis</name>
    <dbReference type="NCBI Taxonomy" id="2788"/>
    <lineage>
        <taxon>Eukaryota</taxon>
        <taxon>Rhodophyta</taxon>
        <taxon>Bangiophyceae</taxon>
        <taxon>Bangiales</taxon>
        <taxon>Bangiaceae</taxon>
        <taxon>Pyropia</taxon>
    </lineage>
</organism>
<reference evidence="1" key="1">
    <citation type="submission" date="2019-11" db="EMBL/GenBank/DDBJ databases">
        <title>Nori genome reveals adaptations in red seaweeds to the harsh intertidal environment.</title>
        <authorList>
            <person name="Wang D."/>
            <person name="Mao Y."/>
        </authorList>
    </citation>
    <scope>NUCLEOTIDE SEQUENCE</scope>
    <source>
        <tissue evidence="1">Gametophyte</tissue>
    </source>
</reference>
<name>A0ACC3C5J2_PYRYE</name>
<keyword evidence="2" id="KW-1185">Reference proteome</keyword>
<sequence length="371" mass="42042">MATSTGPYVQKGQERQRLTPEFRWAQRKGDVYITMNVANVRPEQTTARITDDGHVYWRGYGGVLGDEREYVLDIRLLKPIKTAESSIKLSSRLVYFKIRKAESGPYWDRLLADESRNVHCKIDWDAWKDEDEEDDYDFGTWQHCLWRRFCTRDGVGKGVCVRLMCGRRRGKGSRRIPACKGPSPVCLRRLLRMVLRCLMLTCIIERLVAHLLLLLMGCSILVWCASFLSLGQVPTGATRILPTWTLEMAMRTVAIVGRKTSTDRRDRGTSWCDVFPLVGCSPYAALPCHGDKSVAPLVLWLATCRVVCACHGVSKAGLPSRNEPFFLALLLVCPCSRRSRGCQSERRGCVKASVVASVLDRHLPRAYRVEE</sequence>
<proteinExistence type="predicted"/>
<accession>A0ACC3C5J2</accession>
<dbReference type="Proteomes" id="UP000798662">
    <property type="component" value="Chromosome 2"/>
</dbReference>
<evidence type="ECO:0000313" key="2">
    <source>
        <dbReference type="Proteomes" id="UP000798662"/>
    </source>
</evidence>
<evidence type="ECO:0000313" key="1">
    <source>
        <dbReference type="EMBL" id="KAK1865011.1"/>
    </source>
</evidence>